<keyword evidence="2" id="KW-1133">Transmembrane helix</keyword>
<protein>
    <recommendedName>
        <fullName evidence="5">Tetratricopeptide repeat protein</fullName>
    </recommendedName>
</protein>
<feature type="transmembrane region" description="Helical" evidence="2">
    <location>
        <begin position="6"/>
        <end position="32"/>
    </location>
</feature>
<dbReference type="Gene3D" id="2.40.160.60">
    <property type="entry name" value="Outer membrane protein transport protein (OMPP1/FadL/TodX)"/>
    <property type="match status" value="1"/>
</dbReference>
<dbReference type="AlphaFoldDB" id="A0A5C1Q882"/>
<reference evidence="3 4" key="2">
    <citation type="submission" date="2019-09" db="EMBL/GenBank/DDBJ databases">
        <title>Complete Genome Sequence and Methylome Analysis of free living Spirochaetas.</title>
        <authorList>
            <person name="Leshcheva N."/>
            <person name="Mikheeva N."/>
        </authorList>
    </citation>
    <scope>NUCLEOTIDE SEQUENCE [LARGE SCALE GENOMIC DNA]</scope>
    <source>
        <strain evidence="3 4">P</strain>
    </source>
</reference>
<sequence>MVENNIINNIIIICFIYIRTPAKICFIIYTIGDDRIIICINGRLWKRIYFGGCLKRYIILLTLFFLTNTLFSQDALELYSKIYDIFVDSNEQNDNSGLNSFLTLYIPPGGKYEGMGTAFTGVSDDIGFFNANPSVSSRLNLSEVSFFHNEFIEDVDMETIAFTGRYKDFGYGFQGKWLHIGFTAVNEWAERDNKGIYSEFILKNNISWNLLRGFDFSGISIGLNTNIGYRSVPMVYNNLNVQDQSSFALFFDLGLLTEFNLFKFYSSRSRNFSIGLSFLNIGREFIDGPDPLPSSINIGFAYSLIEPLTISYDLSYKFNLHNYPSKDENGDFSPVVYGFNEGEGFYHGIGFDIRILDIASLHGGFLYKPDTPRLTIGTEINYNKSPGEDVNLEKEYLDSKNEFILAINYSLDLMPETPLNRISVELKINLGDYQRFETREKIQELYVKGLQIYSNGEIEEAIKIWEKCIELDSKFDPAIRMKSLAEQSIELQVKIKEKSSIE</sequence>
<name>A0A5C1Q882_9SPIO</name>
<comment type="similarity">
    <text evidence="1">Belongs to the UPF0164 family.</text>
</comment>
<dbReference type="KEGG" id="sper:EW093_00530"/>
<feature type="transmembrane region" description="Helical" evidence="2">
    <location>
        <begin position="53"/>
        <end position="71"/>
    </location>
</feature>
<keyword evidence="2" id="KW-0812">Transmembrane</keyword>
<gene>
    <name evidence="3" type="ORF">EW093_00530</name>
</gene>
<evidence type="ECO:0000256" key="2">
    <source>
        <dbReference type="SAM" id="Phobius"/>
    </source>
</evidence>
<dbReference type="EMBL" id="CP035807">
    <property type="protein sequence ID" value="QEN03250.1"/>
    <property type="molecule type" value="Genomic_DNA"/>
</dbReference>
<evidence type="ECO:0000313" key="4">
    <source>
        <dbReference type="Proteomes" id="UP000323824"/>
    </source>
</evidence>
<keyword evidence="2" id="KW-0472">Membrane</keyword>
<dbReference type="OrthoDB" id="356467at2"/>
<dbReference type="Proteomes" id="UP000323824">
    <property type="component" value="Chromosome"/>
</dbReference>
<organism evidence="3 4">
    <name type="scientific">Thiospirochaeta perfilievii</name>
    <dbReference type="NCBI Taxonomy" id="252967"/>
    <lineage>
        <taxon>Bacteria</taxon>
        <taxon>Pseudomonadati</taxon>
        <taxon>Spirochaetota</taxon>
        <taxon>Spirochaetia</taxon>
        <taxon>Spirochaetales</taxon>
        <taxon>Spirochaetaceae</taxon>
        <taxon>Thiospirochaeta</taxon>
    </lineage>
</organism>
<evidence type="ECO:0000256" key="1">
    <source>
        <dbReference type="ARBA" id="ARBA00005846"/>
    </source>
</evidence>
<keyword evidence="4" id="KW-1185">Reference proteome</keyword>
<dbReference type="Pfam" id="PF03687">
    <property type="entry name" value="UPF0164"/>
    <property type="match status" value="1"/>
</dbReference>
<reference evidence="3 4" key="1">
    <citation type="submission" date="2019-02" db="EMBL/GenBank/DDBJ databases">
        <authorList>
            <person name="Fomenkov A."/>
            <person name="Dubinina G."/>
            <person name="Grabovich M."/>
            <person name="Vincze T."/>
            <person name="Roberts R.J."/>
        </authorList>
    </citation>
    <scope>NUCLEOTIDE SEQUENCE [LARGE SCALE GENOMIC DNA]</scope>
    <source>
        <strain evidence="3 4">P</strain>
    </source>
</reference>
<proteinExistence type="inferred from homology"/>
<accession>A0A5C1Q882</accession>
<evidence type="ECO:0000313" key="3">
    <source>
        <dbReference type="EMBL" id="QEN03250.1"/>
    </source>
</evidence>
<evidence type="ECO:0008006" key="5">
    <source>
        <dbReference type="Google" id="ProtNLM"/>
    </source>
</evidence>
<dbReference type="InterPro" id="IPR005362">
    <property type="entry name" value="UPF0164"/>
</dbReference>